<evidence type="ECO:0000256" key="5">
    <source>
        <dbReference type="ARBA" id="ARBA00011956"/>
    </source>
</evidence>
<accession>A0A0W0EX24</accession>
<dbReference type="EMBL" id="LATX01002469">
    <property type="protein sequence ID" value="KTB28591.1"/>
    <property type="molecule type" value="Genomic_DNA"/>
</dbReference>
<keyword evidence="7 12" id="KW-0479">Metal-binding</keyword>
<comment type="similarity">
    <text evidence="4">Belongs to the mannose-6-phosphate isomerase type 1 family.</text>
</comment>
<evidence type="ECO:0000256" key="6">
    <source>
        <dbReference type="ARBA" id="ARBA00018236"/>
    </source>
</evidence>
<dbReference type="Pfam" id="PF20512">
    <property type="entry name" value="PMI_typeI_hel"/>
    <property type="match status" value="1"/>
</dbReference>
<evidence type="ECO:0000256" key="8">
    <source>
        <dbReference type="ARBA" id="ARBA00022833"/>
    </source>
</evidence>
<comment type="function">
    <text evidence="2">Involved in the synthesis of the GDP-mannose and dolichol-phosphate-mannose required for a number of critical mannosyl transfer reactions.</text>
</comment>
<comment type="cofactor">
    <cofactor evidence="12">
        <name>Zn(2+)</name>
        <dbReference type="ChEBI" id="CHEBI:29105"/>
    </cofactor>
    <text evidence="12">Binds 1 zinc ion per subunit.</text>
</comment>
<dbReference type="Gene3D" id="2.60.120.10">
    <property type="entry name" value="Jelly Rolls"/>
    <property type="match status" value="2"/>
</dbReference>
<dbReference type="InterPro" id="IPR016305">
    <property type="entry name" value="Mannose-6-P_Isomerase"/>
</dbReference>
<reference evidence="15 16" key="1">
    <citation type="submission" date="2015-12" db="EMBL/GenBank/DDBJ databases">
        <title>Draft genome sequence of Moniliophthora roreri, the causal agent of frosty pod rot of cacao.</title>
        <authorList>
            <person name="Aime M.C."/>
            <person name="Diaz-Valderrama J.R."/>
            <person name="Kijpornyongpan T."/>
            <person name="Phillips-Mora W."/>
        </authorList>
    </citation>
    <scope>NUCLEOTIDE SEQUENCE [LARGE SCALE GENOMIC DNA]</scope>
    <source>
        <strain evidence="15 16">MCA 2952</strain>
    </source>
</reference>
<sequence>MPSSPFIRLSCPVQPYPYGKKGSKSLAAQYAAATPENKFHIDEIQPYGEIWMGDHPNGCARTIPDGRLLSDLIASNPEEFLGSTIFRRFHEDRHLPFLFKILSFDKALPLQAHPDRSLAEKLMDQEKKDTGKNETFVDPNHKPEVAVTLSDVFEGFIGFRPVEEIQGFLKDVPELREAIADREAASEFLNAPTEGAETKQKLKRVFSSLMHRDQGSITKQAEKLVKRVEQEGDSALGAMGQKQKLAEVVRKTFNMYPGDVGLFAATFFMNFCRLSRGEGIAVPADCIHAYLEGDVVECMAWSDNMIATGFEDEKDRNDPKTFVDMLLYQTPPSKNLELKHETWSKSNHKLTELYKVPMDEFDLLHMHVSTGMVEVIEEGITGPTVFIVTNGSVRLSGLEGDSPTELLTRGQVVFVKPGHGFKFTAVDGSGDVWGSFVE</sequence>
<evidence type="ECO:0000256" key="2">
    <source>
        <dbReference type="ARBA" id="ARBA00002564"/>
    </source>
</evidence>
<dbReference type="PIRSF" id="PIRSF001480">
    <property type="entry name" value="Mannose-6-phosphate_isomerase"/>
    <property type="match status" value="1"/>
</dbReference>
<proteinExistence type="inferred from homology"/>
<dbReference type="AlphaFoldDB" id="A0A0W0EX24"/>
<evidence type="ECO:0000259" key="14">
    <source>
        <dbReference type="Pfam" id="PF20512"/>
    </source>
</evidence>
<feature type="binding site" evidence="12">
    <location>
        <position position="288"/>
    </location>
    <ligand>
        <name>Zn(2+)</name>
        <dbReference type="ChEBI" id="CHEBI:29105"/>
    </ligand>
</feature>
<comment type="pathway">
    <text evidence="3">Nucleotide-sugar biosynthesis; GDP-alpha-D-mannose biosynthesis; alpha-D-mannose 1-phosphate from D-fructose 6-phosphate: step 1/2.</text>
</comment>
<dbReference type="SUPFAM" id="SSF51182">
    <property type="entry name" value="RmlC-like cupins"/>
    <property type="match status" value="1"/>
</dbReference>
<dbReference type="eggNOG" id="KOG2757">
    <property type="taxonomic scope" value="Eukaryota"/>
</dbReference>
<evidence type="ECO:0000259" key="13">
    <source>
        <dbReference type="Pfam" id="PF20511"/>
    </source>
</evidence>
<feature type="binding site" evidence="12">
    <location>
        <position position="113"/>
    </location>
    <ligand>
        <name>Zn(2+)</name>
        <dbReference type="ChEBI" id="CHEBI:29105"/>
    </ligand>
</feature>
<dbReference type="GO" id="GO:0004476">
    <property type="term" value="F:mannose-6-phosphate isomerase activity"/>
    <property type="evidence" value="ECO:0007669"/>
    <property type="project" value="UniProtKB-EC"/>
</dbReference>
<evidence type="ECO:0000313" key="16">
    <source>
        <dbReference type="Proteomes" id="UP000054988"/>
    </source>
</evidence>
<dbReference type="CDD" id="cd07011">
    <property type="entry name" value="cupin_PMI_type_I_N"/>
    <property type="match status" value="1"/>
</dbReference>
<evidence type="ECO:0000256" key="9">
    <source>
        <dbReference type="ARBA" id="ARBA00023235"/>
    </source>
</evidence>
<dbReference type="EC" id="5.3.1.8" evidence="5"/>
<dbReference type="GO" id="GO:0005829">
    <property type="term" value="C:cytosol"/>
    <property type="evidence" value="ECO:0007669"/>
    <property type="project" value="TreeGrafter"/>
</dbReference>
<evidence type="ECO:0000313" key="15">
    <source>
        <dbReference type="EMBL" id="KTB28591.1"/>
    </source>
</evidence>
<feature type="domain" description="Phosphomannose isomerase type I catalytic" evidence="13">
    <location>
        <begin position="7"/>
        <end position="162"/>
    </location>
</feature>
<evidence type="ECO:0000256" key="3">
    <source>
        <dbReference type="ARBA" id="ARBA00004666"/>
    </source>
</evidence>
<evidence type="ECO:0000256" key="1">
    <source>
        <dbReference type="ARBA" id="ARBA00000757"/>
    </source>
</evidence>
<organism evidence="15 16">
    <name type="scientific">Moniliophthora roreri</name>
    <name type="common">Frosty pod rot fungus</name>
    <name type="synonym">Monilia roreri</name>
    <dbReference type="NCBI Taxonomy" id="221103"/>
    <lineage>
        <taxon>Eukaryota</taxon>
        <taxon>Fungi</taxon>
        <taxon>Dikarya</taxon>
        <taxon>Basidiomycota</taxon>
        <taxon>Agaricomycotina</taxon>
        <taxon>Agaricomycetes</taxon>
        <taxon>Agaricomycetidae</taxon>
        <taxon>Agaricales</taxon>
        <taxon>Marasmiineae</taxon>
        <taxon>Marasmiaceae</taxon>
        <taxon>Moniliophthora</taxon>
    </lineage>
</organism>
<evidence type="ECO:0000256" key="4">
    <source>
        <dbReference type="ARBA" id="ARBA00010772"/>
    </source>
</evidence>
<dbReference type="InterPro" id="IPR014710">
    <property type="entry name" value="RmlC-like_jellyroll"/>
</dbReference>
<keyword evidence="9" id="KW-0413">Isomerase</keyword>
<evidence type="ECO:0000256" key="10">
    <source>
        <dbReference type="ARBA" id="ARBA00029741"/>
    </source>
</evidence>
<dbReference type="PRINTS" id="PR00714">
    <property type="entry name" value="MAN6PISMRASE"/>
</dbReference>
<dbReference type="InterPro" id="IPR011051">
    <property type="entry name" value="RmlC_Cupin_sf"/>
</dbReference>
<evidence type="ECO:0000256" key="7">
    <source>
        <dbReference type="ARBA" id="ARBA00022723"/>
    </source>
</evidence>
<comment type="catalytic activity">
    <reaction evidence="1">
        <text>D-mannose 6-phosphate = D-fructose 6-phosphate</text>
        <dbReference type="Rhea" id="RHEA:12356"/>
        <dbReference type="ChEBI" id="CHEBI:58735"/>
        <dbReference type="ChEBI" id="CHEBI:61527"/>
        <dbReference type="EC" id="5.3.1.8"/>
    </reaction>
</comment>
<evidence type="ECO:0000256" key="11">
    <source>
        <dbReference type="ARBA" id="ARBA00030762"/>
    </source>
</evidence>
<dbReference type="Gene3D" id="1.10.441.10">
    <property type="entry name" value="Phosphomannose Isomerase, domain 2"/>
    <property type="match status" value="1"/>
</dbReference>
<dbReference type="GO" id="GO:0005975">
    <property type="term" value="P:carbohydrate metabolic process"/>
    <property type="evidence" value="ECO:0007669"/>
    <property type="project" value="InterPro"/>
</dbReference>
<dbReference type="InterPro" id="IPR046458">
    <property type="entry name" value="PMI_typeI_hel"/>
</dbReference>
<keyword evidence="8 12" id="KW-0862">Zinc</keyword>
<dbReference type="PANTHER" id="PTHR10309:SF0">
    <property type="entry name" value="MANNOSE-6-PHOSPHATE ISOMERASE"/>
    <property type="match status" value="1"/>
</dbReference>
<dbReference type="PANTHER" id="PTHR10309">
    <property type="entry name" value="MANNOSE-6-PHOSPHATE ISOMERASE"/>
    <property type="match status" value="1"/>
</dbReference>
<dbReference type="InterPro" id="IPR001250">
    <property type="entry name" value="Man6P_Isoase-1"/>
</dbReference>
<protein>
    <recommendedName>
        <fullName evidence="6">Mannose-6-phosphate isomerase</fullName>
        <ecNumber evidence="5">5.3.1.8</ecNumber>
    </recommendedName>
    <alternativeName>
        <fullName evidence="10">Phosphohexomutase</fullName>
    </alternativeName>
    <alternativeName>
        <fullName evidence="11">Phosphomannose isomerase</fullName>
    </alternativeName>
</protein>
<dbReference type="UniPathway" id="UPA00126">
    <property type="reaction ID" value="UER00423"/>
</dbReference>
<comment type="caution">
    <text evidence="15">The sequence shown here is derived from an EMBL/GenBank/DDBJ whole genome shotgun (WGS) entry which is preliminary data.</text>
</comment>
<feature type="domain" description="Phosphomannose isomerase type I helical insertion" evidence="14">
    <location>
        <begin position="182"/>
        <end position="268"/>
    </location>
</feature>
<feature type="binding site" evidence="12">
    <location>
        <position position="111"/>
    </location>
    <ligand>
        <name>Zn(2+)</name>
        <dbReference type="ChEBI" id="CHEBI:29105"/>
    </ligand>
</feature>
<dbReference type="NCBIfam" id="TIGR00218">
    <property type="entry name" value="manA"/>
    <property type="match status" value="1"/>
</dbReference>
<dbReference type="Proteomes" id="UP000054988">
    <property type="component" value="Unassembled WGS sequence"/>
</dbReference>
<dbReference type="InterPro" id="IPR046457">
    <property type="entry name" value="PMI_typeI_cat"/>
</dbReference>
<evidence type="ECO:0000256" key="12">
    <source>
        <dbReference type="PIRSR" id="PIRSR001480-2"/>
    </source>
</evidence>
<feature type="binding site" evidence="12">
    <location>
        <position position="144"/>
    </location>
    <ligand>
        <name>Zn(2+)</name>
        <dbReference type="ChEBI" id="CHEBI:29105"/>
    </ligand>
</feature>
<dbReference type="GO" id="GO:0008270">
    <property type="term" value="F:zinc ion binding"/>
    <property type="evidence" value="ECO:0007669"/>
    <property type="project" value="InterPro"/>
</dbReference>
<dbReference type="Pfam" id="PF20511">
    <property type="entry name" value="PMI_typeI_cat"/>
    <property type="match status" value="1"/>
</dbReference>
<dbReference type="GO" id="GO:0009298">
    <property type="term" value="P:GDP-mannose biosynthetic process"/>
    <property type="evidence" value="ECO:0007669"/>
    <property type="project" value="UniProtKB-UniPathway"/>
</dbReference>
<name>A0A0W0EX24_MONRR</name>
<gene>
    <name evidence="15" type="ORF">WG66_18794</name>
</gene>